<dbReference type="SUPFAM" id="SSF51905">
    <property type="entry name" value="FAD/NAD(P)-binding domain"/>
    <property type="match status" value="1"/>
</dbReference>
<dbReference type="InterPro" id="IPR036188">
    <property type="entry name" value="FAD/NAD-bd_sf"/>
</dbReference>
<dbReference type="PRINTS" id="PR00368">
    <property type="entry name" value="FADPNR"/>
</dbReference>
<sequence>MRNSSPASAPFDAVVIGAGPAGLQAALTLGRMRYDTVVLDSGRYRNETVPHAHNLITNDGRPPAELRAAARDELAGYDTIEVRDVSATAVARADEGFTVATADGRMLHTRRIVLATGMRDDLPDIPGLAEAWGREVAQCPFCHGYELNGRPVAVLGLPTHAAVQQAMLARIASEVTIIAPDALARAERIDGGLALHLTDGGRREVAGLFLAAAARQSAPFAEELGCSILSSGCVEVDANGRTTVPGVYAAGDLAHVASLPGPLVSLAAAIAAGQLAAVGLVRDALEHDLTA</sequence>
<evidence type="ECO:0000256" key="2">
    <source>
        <dbReference type="ARBA" id="ARBA00023002"/>
    </source>
</evidence>
<dbReference type="Pfam" id="PF07992">
    <property type="entry name" value="Pyr_redox_2"/>
    <property type="match status" value="2"/>
</dbReference>
<evidence type="ECO:0000256" key="3">
    <source>
        <dbReference type="ARBA" id="ARBA00048132"/>
    </source>
</evidence>
<evidence type="ECO:0000259" key="4">
    <source>
        <dbReference type="Pfam" id="PF07992"/>
    </source>
</evidence>
<reference evidence="5 6" key="1">
    <citation type="submission" date="2018-08" db="EMBL/GenBank/DDBJ databases">
        <title>Microbacterium lemovicicum sp. nov., a bacterium isolated from a natural uranium-rich soil.</title>
        <authorList>
            <person name="ORTET P."/>
        </authorList>
    </citation>
    <scope>NUCLEOTIDE SEQUENCE [LARGE SCALE GENOMIC DNA]</scope>
    <source>
        <strain evidence="5 6">Viu22</strain>
    </source>
</reference>
<accession>A0A3S9WET3</accession>
<organism evidence="5 6">
    <name type="scientific">Microbacterium lemovicicum</name>
    <dbReference type="NCBI Taxonomy" id="1072463"/>
    <lineage>
        <taxon>Bacteria</taxon>
        <taxon>Bacillati</taxon>
        <taxon>Actinomycetota</taxon>
        <taxon>Actinomycetes</taxon>
        <taxon>Micrococcales</taxon>
        <taxon>Microbacteriaceae</taxon>
        <taxon>Microbacterium</taxon>
    </lineage>
</organism>
<feature type="domain" description="FAD/NAD(P)-binding" evidence="4">
    <location>
        <begin position="192"/>
        <end position="257"/>
    </location>
</feature>
<keyword evidence="2 5" id="KW-0560">Oxidoreductase</keyword>
<dbReference type="InterPro" id="IPR050097">
    <property type="entry name" value="Ferredoxin-NADP_redctase_2"/>
</dbReference>
<name>A0A3S9WET3_9MICO</name>
<dbReference type="GO" id="GO:0004791">
    <property type="term" value="F:thioredoxin-disulfide reductase (NADPH) activity"/>
    <property type="evidence" value="ECO:0007669"/>
    <property type="project" value="UniProtKB-EC"/>
</dbReference>
<dbReference type="EC" id="1.8.1.9" evidence="5"/>
<dbReference type="RefSeq" id="WP_127096986.1">
    <property type="nucleotide sequence ID" value="NZ_CP031423.1"/>
</dbReference>
<dbReference type="InterPro" id="IPR023753">
    <property type="entry name" value="FAD/NAD-binding_dom"/>
</dbReference>
<dbReference type="OrthoDB" id="9786503at2"/>
<dbReference type="PRINTS" id="PR00469">
    <property type="entry name" value="PNDRDTASEII"/>
</dbReference>
<keyword evidence="1" id="KW-0285">Flavoprotein</keyword>
<protein>
    <submittedName>
        <fullName evidence="5">Thioredoxin reductase</fullName>
        <ecNumber evidence="5">1.8.1.9</ecNumber>
    </submittedName>
</protein>
<gene>
    <name evidence="5" type="primary">trxB_2</name>
    <name evidence="5" type="ORF">CVS47_03232</name>
</gene>
<comment type="catalytic activity">
    <reaction evidence="3">
        <text>[thioredoxin]-dithiol + NADP(+) = [thioredoxin]-disulfide + NADPH + H(+)</text>
        <dbReference type="Rhea" id="RHEA:20345"/>
        <dbReference type="Rhea" id="RHEA-COMP:10698"/>
        <dbReference type="Rhea" id="RHEA-COMP:10700"/>
        <dbReference type="ChEBI" id="CHEBI:15378"/>
        <dbReference type="ChEBI" id="CHEBI:29950"/>
        <dbReference type="ChEBI" id="CHEBI:50058"/>
        <dbReference type="ChEBI" id="CHEBI:57783"/>
        <dbReference type="ChEBI" id="CHEBI:58349"/>
        <dbReference type="EC" id="1.8.1.9"/>
    </reaction>
</comment>
<dbReference type="PANTHER" id="PTHR48105">
    <property type="entry name" value="THIOREDOXIN REDUCTASE 1-RELATED-RELATED"/>
    <property type="match status" value="1"/>
</dbReference>
<evidence type="ECO:0000313" key="5">
    <source>
        <dbReference type="EMBL" id="AZS38573.1"/>
    </source>
</evidence>
<evidence type="ECO:0000313" key="6">
    <source>
        <dbReference type="Proteomes" id="UP000276888"/>
    </source>
</evidence>
<dbReference type="Proteomes" id="UP000276888">
    <property type="component" value="Chromosome"/>
</dbReference>
<evidence type="ECO:0000256" key="1">
    <source>
        <dbReference type="ARBA" id="ARBA00022630"/>
    </source>
</evidence>
<proteinExistence type="predicted"/>
<feature type="domain" description="FAD/NAD(P)-binding" evidence="4">
    <location>
        <begin position="12"/>
        <end position="179"/>
    </location>
</feature>
<keyword evidence="6" id="KW-1185">Reference proteome</keyword>
<dbReference type="EMBL" id="CP031423">
    <property type="protein sequence ID" value="AZS38573.1"/>
    <property type="molecule type" value="Genomic_DNA"/>
</dbReference>
<dbReference type="AlphaFoldDB" id="A0A3S9WET3"/>
<dbReference type="Gene3D" id="3.50.50.60">
    <property type="entry name" value="FAD/NAD(P)-binding domain"/>
    <property type="match status" value="4"/>
</dbReference>
<dbReference type="KEGG" id="mlv:CVS47_03232"/>